<reference evidence="2" key="1">
    <citation type="journal article" date="2012" name="Nature">
        <title>The oyster genome reveals stress adaptation and complexity of shell formation.</title>
        <authorList>
            <person name="Zhang G."/>
            <person name="Fang X."/>
            <person name="Guo X."/>
            <person name="Li L."/>
            <person name="Luo R."/>
            <person name="Xu F."/>
            <person name="Yang P."/>
            <person name="Zhang L."/>
            <person name="Wang X."/>
            <person name="Qi H."/>
            <person name="Xiong Z."/>
            <person name="Que H."/>
            <person name="Xie Y."/>
            <person name="Holland P.W."/>
            <person name="Paps J."/>
            <person name="Zhu Y."/>
            <person name="Wu F."/>
            <person name="Chen Y."/>
            <person name="Wang J."/>
            <person name="Peng C."/>
            <person name="Meng J."/>
            <person name="Yang L."/>
            <person name="Liu J."/>
            <person name="Wen B."/>
            <person name="Zhang N."/>
            <person name="Huang Z."/>
            <person name="Zhu Q."/>
            <person name="Feng Y."/>
            <person name="Mount A."/>
            <person name="Hedgecock D."/>
            <person name="Xu Z."/>
            <person name="Liu Y."/>
            <person name="Domazet-Loso T."/>
            <person name="Du Y."/>
            <person name="Sun X."/>
            <person name="Zhang S."/>
            <person name="Liu B."/>
            <person name="Cheng P."/>
            <person name="Jiang X."/>
            <person name="Li J."/>
            <person name="Fan D."/>
            <person name="Wang W."/>
            <person name="Fu W."/>
            <person name="Wang T."/>
            <person name="Wang B."/>
            <person name="Zhang J."/>
            <person name="Peng Z."/>
            <person name="Li Y."/>
            <person name="Li N."/>
            <person name="Wang J."/>
            <person name="Chen M."/>
            <person name="He Y."/>
            <person name="Tan F."/>
            <person name="Song X."/>
            <person name="Zheng Q."/>
            <person name="Huang R."/>
            <person name="Yang H."/>
            <person name="Du X."/>
            <person name="Chen L."/>
            <person name="Yang M."/>
            <person name="Gaffney P.M."/>
            <person name="Wang S."/>
            <person name="Luo L."/>
            <person name="She Z."/>
            <person name="Ming Y."/>
            <person name="Huang W."/>
            <person name="Zhang S."/>
            <person name="Huang B."/>
            <person name="Zhang Y."/>
            <person name="Qu T."/>
            <person name="Ni P."/>
            <person name="Miao G."/>
            <person name="Wang J."/>
            <person name="Wang Q."/>
            <person name="Steinberg C.E."/>
            <person name="Wang H."/>
            <person name="Li N."/>
            <person name="Qian L."/>
            <person name="Zhang G."/>
            <person name="Li Y."/>
            <person name="Yang H."/>
            <person name="Liu X."/>
            <person name="Wang J."/>
            <person name="Yin Y."/>
            <person name="Wang J."/>
        </authorList>
    </citation>
    <scope>NUCLEOTIDE SEQUENCE [LARGE SCALE GENOMIC DNA]</scope>
    <source>
        <strain evidence="2">05x7-T-G4-1.051#20</strain>
    </source>
</reference>
<dbReference type="Gene3D" id="3.40.640.10">
    <property type="entry name" value="Type I PLP-dependent aspartate aminotransferase-like (Major domain)"/>
    <property type="match status" value="1"/>
</dbReference>
<proteinExistence type="predicted"/>
<evidence type="ECO:0000313" key="2">
    <source>
        <dbReference type="EMBL" id="EKC33633.1"/>
    </source>
</evidence>
<sequence>MFRKVSAHSDYADNTDDDGIDPDVFERLLQETPAPTETKYPFRRMLFVMTVHHNPMGSCLPPEKCRRLVSLARKYDVLLFAEDVYNLLTYTEDGVPPPRLLAYDNKEEPDYRGHTISNCTFSKIFSPGMRLGWIETSPRIIQMLRDCIVTGGGHPTCPRHVLCPGCLCTDRGLLHGWNK</sequence>
<accession>K1QIP9</accession>
<dbReference type="PANTHER" id="PTHR42858:SF1">
    <property type="entry name" value="LD15494P"/>
    <property type="match status" value="1"/>
</dbReference>
<dbReference type="EMBL" id="JH823241">
    <property type="protein sequence ID" value="EKC33633.1"/>
    <property type="molecule type" value="Genomic_DNA"/>
</dbReference>
<dbReference type="GO" id="GO:0047536">
    <property type="term" value="F:2-aminoadipate transaminase activity"/>
    <property type="evidence" value="ECO:0007669"/>
    <property type="project" value="TreeGrafter"/>
</dbReference>
<protein>
    <recommendedName>
        <fullName evidence="1">Aminotransferase class I/classII large domain-containing protein</fullName>
    </recommendedName>
</protein>
<dbReference type="FunCoup" id="K1QIP9">
    <property type="interactions" value="15"/>
</dbReference>
<dbReference type="GO" id="GO:0030170">
    <property type="term" value="F:pyridoxal phosphate binding"/>
    <property type="evidence" value="ECO:0007669"/>
    <property type="project" value="InterPro"/>
</dbReference>
<evidence type="ECO:0000259" key="1">
    <source>
        <dbReference type="Pfam" id="PF00155"/>
    </source>
</evidence>
<dbReference type="HOGENOM" id="CLU_1504898_0_0_1"/>
<dbReference type="PANTHER" id="PTHR42858">
    <property type="entry name" value="AMINOTRANSFERASE"/>
    <property type="match status" value="1"/>
</dbReference>
<gene>
    <name evidence="2" type="ORF">CGI_10020075</name>
</gene>
<organism evidence="2">
    <name type="scientific">Magallana gigas</name>
    <name type="common">Pacific oyster</name>
    <name type="synonym">Crassostrea gigas</name>
    <dbReference type="NCBI Taxonomy" id="29159"/>
    <lineage>
        <taxon>Eukaryota</taxon>
        <taxon>Metazoa</taxon>
        <taxon>Spiralia</taxon>
        <taxon>Lophotrochozoa</taxon>
        <taxon>Mollusca</taxon>
        <taxon>Bivalvia</taxon>
        <taxon>Autobranchia</taxon>
        <taxon>Pteriomorphia</taxon>
        <taxon>Ostreida</taxon>
        <taxon>Ostreoidea</taxon>
        <taxon>Ostreidae</taxon>
        <taxon>Magallana</taxon>
    </lineage>
</organism>
<dbReference type="InParanoid" id="K1QIP9"/>
<dbReference type="SUPFAM" id="SSF53383">
    <property type="entry name" value="PLP-dependent transferases"/>
    <property type="match status" value="1"/>
</dbReference>
<feature type="domain" description="Aminotransferase class I/classII large" evidence="1">
    <location>
        <begin position="16"/>
        <end position="146"/>
    </location>
</feature>
<dbReference type="InterPro" id="IPR015424">
    <property type="entry name" value="PyrdxlP-dep_Trfase"/>
</dbReference>
<dbReference type="InterPro" id="IPR004839">
    <property type="entry name" value="Aminotransferase_I/II_large"/>
</dbReference>
<dbReference type="InterPro" id="IPR015421">
    <property type="entry name" value="PyrdxlP-dep_Trfase_major"/>
</dbReference>
<name>K1QIP9_MAGGI</name>
<dbReference type="Pfam" id="PF00155">
    <property type="entry name" value="Aminotran_1_2"/>
    <property type="match status" value="1"/>
</dbReference>
<dbReference type="AlphaFoldDB" id="K1QIP9"/>